<keyword evidence="1" id="KW-1133">Transmembrane helix</keyword>
<dbReference type="EMBL" id="VSSQ01000050">
    <property type="protein sequence ID" value="MPL69923.1"/>
    <property type="molecule type" value="Genomic_DNA"/>
</dbReference>
<reference evidence="2" key="1">
    <citation type="submission" date="2019-08" db="EMBL/GenBank/DDBJ databases">
        <authorList>
            <person name="Kucharzyk K."/>
            <person name="Murdoch R.W."/>
            <person name="Higgins S."/>
            <person name="Loffler F."/>
        </authorList>
    </citation>
    <scope>NUCLEOTIDE SEQUENCE</scope>
</reference>
<evidence type="ECO:0000313" key="2">
    <source>
        <dbReference type="EMBL" id="MPL69923.1"/>
    </source>
</evidence>
<keyword evidence="1" id="KW-0812">Transmembrane</keyword>
<sequence length="159" mass="18676">MKNYIDNLNGLHIKYIIINFIVSLSGFITTFFVGKIISDYKVNMYLSVVMMMIILVLFLMGKKRYQSQLLKIRDYPMGKRLNAHHLLNKKHLNSYTIMNGFAILFLILSNNYLYLFFSVLFLILILLNRSSKFKLKIELNLSEKELENLSQPVIEKGKK</sequence>
<dbReference type="AlphaFoldDB" id="A0A644TSH8"/>
<feature type="transmembrane region" description="Helical" evidence="1">
    <location>
        <begin position="101"/>
        <end position="127"/>
    </location>
</feature>
<name>A0A644TSH8_9ZZZZ</name>
<feature type="transmembrane region" description="Helical" evidence="1">
    <location>
        <begin position="12"/>
        <end position="33"/>
    </location>
</feature>
<feature type="transmembrane region" description="Helical" evidence="1">
    <location>
        <begin position="42"/>
        <end position="61"/>
    </location>
</feature>
<protein>
    <submittedName>
        <fullName evidence="2">Uncharacterized protein</fullName>
    </submittedName>
</protein>
<keyword evidence="1" id="KW-0472">Membrane</keyword>
<evidence type="ECO:0000256" key="1">
    <source>
        <dbReference type="SAM" id="Phobius"/>
    </source>
</evidence>
<comment type="caution">
    <text evidence="2">The sequence shown here is derived from an EMBL/GenBank/DDBJ whole genome shotgun (WGS) entry which is preliminary data.</text>
</comment>
<proteinExistence type="predicted"/>
<organism evidence="2">
    <name type="scientific">bioreactor metagenome</name>
    <dbReference type="NCBI Taxonomy" id="1076179"/>
    <lineage>
        <taxon>unclassified sequences</taxon>
        <taxon>metagenomes</taxon>
        <taxon>ecological metagenomes</taxon>
    </lineage>
</organism>
<accession>A0A644TSH8</accession>
<gene>
    <name evidence="2" type="ORF">SDC9_15674</name>
</gene>